<evidence type="ECO:0000313" key="1">
    <source>
        <dbReference type="EMBL" id="EFD92449.1"/>
    </source>
</evidence>
<proteinExistence type="predicted"/>
<evidence type="ECO:0000313" key="2">
    <source>
        <dbReference type="Proteomes" id="UP000009376"/>
    </source>
</evidence>
<dbReference type="Proteomes" id="UP000009376">
    <property type="component" value="Unassembled WGS sequence"/>
</dbReference>
<name>D6GWG4_PARA5</name>
<gene>
    <name evidence="1" type="ORF">BJBARM5_1127</name>
</gene>
<organism evidence="1 2">
    <name type="scientific">Candidatus Parvarchaeum acidophilus ARMAN-5</name>
    <dbReference type="NCBI Taxonomy" id="662762"/>
    <lineage>
        <taxon>Archaea</taxon>
        <taxon>Candidatus Parvarchaeota</taxon>
        <taxon>Candidatus Parvarchaeum</taxon>
    </lineage>
</organism>
<protein>
    <submittedName>
        <fullName evidence="1">Uncharacterized protein</fullName>
    </submittedName>
</protein>
<sequence>MIAVEHLMVRKTMKALLKKATEKNDMSIFTDYIIKEKDAIKEIYDPQISEMLYSALKFKEISDELYEALAYIDARSLLVMKYQALKFYAEGKIDNFTQLIATNKNLMIFDDVKESFENLISHSEQTQSVEYLANTGLYMEDAFRNYFRAGHSDDEIRRLFTIFKENGSISDLEKILSTCISETSSTACYTCLADLYMEINQKDKLRELLNNMVENKIKYNYVDMERYYSYLEDYKMVVEFSDQNVPDDILLADAYYHLGYYEKSLKIYKYIYYNRNKNVLGRIVEINYAITDYYSLINYIGSIEKTEKANRKFLLYKIEAEIALDLYNEAESDIVNYRLIYGEDIDVL</sequence>
<accession>D6GWG4</accession>
<dbReference type="EMBL" id="GG745594">
    <property type="protein sequence ID" value="EFD92449.1"/>
    <property type="molecule type" value="Genomic_DNA"/>
</dbReference>
<feature type="non-terminal residue" evidence="1">
    <location>
        <position position="348"/>
    </location>
</feature>
<dbReference type="AlphaFoldDB" id="D6GWG4"/>
<reference evidence="1 2" key="1">
    <citation type="journal article" date="2010" name="Proc. Natl. Acad. Sci. U.S.A.">
        <title>Enigmatic, ultrasmall, uncultivated Archaea.</title>
        <authorList>
            <person name="Baker B.J."/>
            <person name="Comolli L.R."/>
            <person name="Dick G.J."/>
            <person name="Hauser L.J."/>
            <person name="Hyatt D."/>
            <person name="Dill B.D."/>
            <person name="Land M.L."/>
            <person name="Verberkmoes N.C."/>
            <person name="Hettich R.L."/>
            <person name="Banfield J.F."/>
        </authorList>
    </citation>
    <scope>NUCLEOTIDE SEQUENCE [LARGE SCALE GENOMIC DNA]</scope>
</reference>